<name>A0A8H6KY04_9PEZI</name>
<dbReference type="AlphaFoldDB" id="A0A8H6KY04"/>
<gene>
    <name evidence="2" type="ORF">CPLU01_01641</name>
</gene>
<dbReference type="EMBL" id="WIGO01000011">
    <property type="protein sequence ID" value="KAF6839769.1"/>
    <property type="molecule type" value="Genomic_DNA"/>
</dbReference>
<feature type="compositionally biased region" description="Polar residues" evidence="1">
    <location>
        <begin position="62"/>
        <end position="74"/>
    </location>
</feature>
<evidence type="ECO:0000313" key="3">
    <source>
        <dbReference type="Proteomes" id="UP000654918"/>
    </source>
</evidence>
<accession>A0A8H6KY04</accession>
<evidence type="ECO:0000313" key="2">
    <source>
        <dbReference type="EMBL" id="KAF6839769.1"/>
    </source>
</evidence>
<protein>
    <submittedName>
        <fullName evidence="2">Uncharacterized protein</fullName>
    </submittedName>
</protein>
<proteinExistence type="predicted"/>
<organism evidence="2 3">
    <name type="scientific">Colletotrichum plurivorum</name>
    <dbReference type="NCBI Taxonomy" id="2175906"/>
    <lineage>
        <taxon>Eukaryota</taxon>
        <taxon>Fungi</taxon>
        <taxon>Dikarya</taxon>
        <taxon>Ascomycota</taxon>
        <taxon>Pezizomycotina</taxon>
        <taxon>Sordariomycetes</taxon>
        <taxon>Hypocreomycetidae</taxon>
        <taxon>Glomerellales</taxon>
        <taxon>Glomerellaceae</taxon>
        <taxon>Colletotrichum</taxon>
        <taxon>Colletotrichum orchidearum species complex</taxon>
    </lineage>
</organism>
<feature type="compositionally biased region" description="Polar residues" evidence="1">
    <location>
        <begin position="22"/>
        <end position="35"/>
    </location>
</feature>
<feature type="region of interest" description="Disordered" evidence="1">
    <location>
        <begin position="7"/>
        <end position="38"/>
    </location>
</feature>
<feature type="region of interest" description="Disordered" evidence="1">
    <location>
        <begin position="60"/>
        <end position="95"/>
    </location>
</feature>
<comment type="caution">
    <text evidence="2">The sequence shown here is derived from an EMBL/GenBank/DDBJ whole genome shotgun (WGS) entry which is preliminary data.</text>
</comment>
<evidence type="ECO:0000256" key="1">
    <source>
        <dbReference type="SAM" id="MobiDB-lite"/>
    </source>
</evidence>
<sequence length="137" mass="14636">MSYIVNCDWSDSRDGSPGPVSGGSTLRHPTTSILKATSSSSNTAATFNSCLITNEVKERQVATGQQRSQQTLQTRPRPGITTHEPGVGILRGDGDGPEGLALTTYPNYCLGSPAGPKAVWCTALVRRTIRRPKAKEH</sequence>
<reference evidence="2" key="1">
    <citation type="journal article" date="2020" name="Phytopathology">
        <title>Genome Sequence Resources of Colletotrichum truncatum, C. plurivorum, C. musicola, and C. sojae: Four Species Pathogenic to Soybean (Glycine max).</title>
        <authorList>
            <person name="Rogerio F."/>
            <person name="Boufleur T.R."/>
            <person name="Ciampi-Guillardi M."/>
            <person name="Sukno S.A."/>
            <person name="Thon M.R."/>
            <person name="Massola Junior N.S."/>
            <person name="Baroncelli R."/>
        </authorList>
    </citation>
    <scope>NUCLEOTIDE SEQUENCE</scope>
    <source>
        <strain evidence="2">LFN00145</strain>
    </source>
</reference>
<dbReference type="Proteomes" id="UP000654918">
    <property type="component" value="Unassembled WGS sequence"/>
</dbReference>
<keyword evidence="3" id="KW-1185">Reference proteome</keyword>